<sequence length="51" mass="5741">QTTVCIIEVLHYQSPPLRYTETSNKSPFAAKENNEKGSPFNANNKLVNSFI</sequence>
<protein>
    <submittedName>
        <fullName evidence="1">3764_t:CDS:1</fullName>
    </submittedName>
</protein>
<comment type="caution">
    <text evidence="1">The sequence shown here is derived from an EMBL/GenBank/DDBJ whole genome shotgun (WGS) entry which is preliminary data.</text>
</comment>
<name>A0ACA9K4C1_9GLOM</name>
<proteinExistence type="predicted"/>
<evidence type="ECO:0000313" key="2">
    <source>
        <dbReference type="Proteomes" id="UP000789366"/>
    </source>
</evidence>
<gene>
    <name evidence="1" type="ORF">SPELUC_LOCUS850</name>
</gene>
<reference evidence="1" key="1">
    <citation type="submission" date="2021-06" db="EMBL/GenBank/DDBJ databases">
        <authorList>
            <person name="Kallberg Y."/>
            <person name="Tangrot J."/>
            <person name="Rosling A."/>
        </authorList>
    </citation>
    <scope>NUCLEOTIDE SEQUENCE</scope>
    <source>
        <strain evidence="1">28 12/20/2015</strain>
    </source>
</reference>
<accession>A0ACA9K4C1</accession>
<dbReference type="Proteomes" id="UP000789366">
    <property type="component" value="Unassembled WGS sequence"/>
</dbReference>
<evidence type="ECO:0000313" key="1">
    <source>
        <dbReference type="EMBL" id="CAG8452124.1"/>
    </source>
</evidence>
<feature type="non-terminal residue" evidence="1">
    <location>
        <position position="1"/>
    </location>
</feature>
<organism evidence="1 2">
    <name type="scientific">Cetraspora pellucida</name>
    <dbReference type="NCBI Taxonomy" id="1433469"/>
    <lineage>
        <taxon>Eukaryota</taxon>
        <taxon>Fungi</taxon>
        <taxon>Fungi incertae sedis</taxon>
        <taxon>Mucoromycota</taxon>
        <taxon>Glomeromycotina</taxon>
        <taxon>Glomeromycetes</taxon>
        <taxon>Diversisporales</taxon>
        <taxon>Gigasporaceae</taxon>
        <taxon>Cetraspora</taxon>
    </lineage>
</organism>
<dbReference type="EMBL" id="CAJVPW010000378">
    <property type="protein sequence ID" value="CAG8452124.1"/>
    <property type="molecule type" value="Genomic_DNA"/>
</dbReference>
<keyword evidence="2" id="KW-1185">Reference proteome</keyword>